<dbReference type="AlphaFoldDB" id="A0A538TRM4"/>
<comment type="caution">
    <text evidence="3">The sequence shown here is derived from an EMBL/GenBank/DDBJ whole genome shotgun (WGS) entry which is preliminary data.</text>
</comment>
<organism evidence="3 4">
    <name type="scientific">Eiseniibacteriota bacterium</name>
    <dbReference type="NCBI Taxonomy" id="2212470"/>
    <lineage>
        <taxon>Bacteria</taxon>
        <taxon>Candidatus Eiseniibacteriota</taxon>
    </lineage>
</organism>
<dbReference type="Gene3D" id="2.60.40.4070">
    <property type="match status" value="1"/>
</dbReference>
<evidence type="ECO:0000259" key="1">
    <source>
        <dbReference type="Pfam" id="PF07995"/>
    </source>
</evidence>
<dbReference type="InterPro" id="IPR012938">
    <property type="entry name" value="Glc/Sorbosone_DH"/>
</dbReference>
<dbReference type="InterPro" id="IPR011041">
    <property type="entry name" value="Quinoprot_gluc/sorb_DH_b-prop"/>
</dbReference>
<dbReference type="Gene3D" id="2.120.10.30">
    <property type="entry name" value="TolB, C-terminal domain"/>
    <property type="match status" value="1"/>
</dbReference>
<dbReference type="EMBL" id="VBOZ01000009">
    <property type="protein sequence ID" value="TMQ66272.1"/>
    <property type="molecule type" value="Genomic_DNA"/>
</dbReference>
<dbReference type="PANTHER" id="PTHR19328:SF75">
    <property type="entry name" value="ALDOSE SUGAR DEHYDROGENASE YLII"/>
    <property type="match status" value="1"/>
</dbReference>
<reference evidence="3 4" key="1">
    <citation type="journal article" date="2019" name="Nat. Microbiol.">
        <title>Mediterranean grassland soil C-N compound turnover is dependent on rainfall and depth, and is mediated by genomically divergent microorganisms.</title>
        <authorList>
            <person name="Diamond S."/>
            <person name="Andeer P.F."/>
            <person name="Li Z."/>
            <person name="Crits-Christoph A."/>
            <person name="Burstein D."/>
            <person name="Anantharaman K."/>
            <person name="Lane K.R."/>
            <person name="Thomas B.C."/>
            <person name="Pan C."/>
            <person name="Northen T.R."/>
            <person name="Banfield J.F."/>
        </authorList>
    </citation>
    <scope>NUCLEOTIDE SEQUENCE [LARGE SCALE GENOMIC DNA]</scope>
    <source>
        <strain evidence="3">WS_9</strain>
    </source>
</reference>
<dbReference type="PANTHER" id="PTHR19328">
    <property type="entry name" value="HEDGEHOG-INTERACTING PROTEIN"/>
    <property type="match status" value="1"/>
</dbReference>
<sequence length="717" mass="75560">MRRFLILICLVASTTGVREARSATPLTTVRIASGLSMPLYVAAPPGDTTRLFIVEQRGTDNRGRIKIFKNGAVLGTPFLTTGLLATGGEQGLLGLAFAPDYATSGRFYIDYSDSTGADVVARYTVSGNPDIANPGGTRILTIPDPYDNHNGGWLAFGPDGYLYVATGDGGSGGDPEDRAQNLNTLLGKLLRLDVSGAGYTSPPTNPYFGATPGLDEIWAFGLRNPWRNSFDRKTHDLVIADVGQSQREEIDFVPAGTGAGANYGWRCFEGTLAFAPSTTTPCGSCSAPGCPKVFPDYEYGHTLGRCAITGGYIYRGCAIPDWSGVYFFADYCTAEIWSGQFQGGTLTNVTDRTAELAPGGGLAINSITSFGEDARGELYICDQGGEVFKIVPKAPVLEADMPALRVRIALGDTLGSSAVGNAILTGIVPFADAGSRIRGVGYLRDARIRDCTDISGSCLTSHVFLDPFDIDLETCVDAAAGTVTRKFVFTNRASGPRDLTYVDVITPRLRGDPDGATTAAPAGVGTTAKLVQYDAISPNRWIVHSGSGSLGAVYSADVDTASQLAARVAQDQPLAGGTSAGPAFVGLALGFAFGPVAPAARESVTVITRVQSSAPTGVSAPPAPPARAGIRFLSPVPFRSTLDAEIELPQNETVSLDVFDLTGRHVRTLRRGLTYAGKTPFRWDGRLESGASAPSGVYFLRLRGVGWTLARRVALVR</sequence>
<feature type="domain" description="Glucose/Sorbosone dehydrogenase" evidence="1">
    <location>
        <begin position="59"/>
        <end position="345"/>
    </location>
</feature>
<protein>
    <recommendedName>
        <fullName evidence="5">T9SS type A sorting domain-containing protein</fullName>
    </recommendedName>
</protein>
<accession>A0A538TRM4</accession>
<evidence type="ECO:0000313" key="3">
    <source>
        <dbReference type="EMBL" id="TMQ66272.1"/>
    </source>
</evidence>
<evidence type="ECO:0000259" key="2">
    <source>
        <dbReference type="Pfam" id="PF13860"/>
    </source>
</evidence>
<dbReference type="Pfam" id="PF07995">
    <property type="entry name" value="GSDH"/>
    <property type="match status" value="1"/>
</dbReference>
<dbReference type="Proteomes" id="UP000317691">
    <property type="component" value="Unassembled WGS sequence"/>
</dbReference>
<evidence type="ECO:0000313" key="4">
    <source>
        <dbReference type="Proteomes" id="UP000317691"/>
    </source>
</evidence>
<gene>
    <name evidence="3" type="ORF">E6K79_02660</name>
</gene>
<proteinExistence type="predicted"/>
<dbReference type="InterPro" id="IPR025965">
    <property type="entry name" value="FlgD/Vpr_Ig-like"/>
</dbReference>
<dbReference type="Pfam" id="PF13860">
    <property type="entry name" value="FlgD_ig"/>
    <property type="match status" value="1"/>
</dbReference>
<dbReference type="SUPFAM" id="SSF50952">
    <property type="entry name" value="Soluble quinoprotein glucose dehydrogenase"/>
    <property type="match status" value="1"/>
</dbReference>
<evidence type="ECO:0008006" key="5">
    <source>
        <dbReference type="Google" id="ProtNLM"/>
    </source>
</evidence>
<feature type="domain" description="FlgD/Vpr Ig-like" evidence="2">
    <location>
        <begin position="648"/>
        <end position="700"/>
    </location>
</feature>
<name>A0A538TRM4_UNCEI</name>
<dbReference type="InterPro" id="IPR011042">
    <property type="entry name" value="6-blade_b-propeller_TolB-like"/>
</dbReference>